<sequence>MSLIGCGGPNPGEIFAFPFPRADTGEEVYALIDEEWVSVKVRERRTEWIWLSFTYRYDVLHGEKQLLNIPQSDIMTVEDYKERFSNSTGTESGKSGQ</sequence>
<protein>
    <submittedName>
        <fullName evidence="1">Uncharacterized protein</fullName>
    </submittedName>
</protein>
<organism evidence="1 2">
    <name type="scientific">Venturia inaequalis</name>
    <name type="common">Apple scab fungus</name>
    <dbReference type="NCBI Taxonomy" id="5025"/>
    <lineage>
        <taxon>Eukaryota</taxon>
        <taxon>Fungi</taxon>
        <taxon>Dikarya</taxon>
        <taxon>Ascomycota</taxon>
        <taxon>Pezizomycotina</taxon>
        <taxon>Dothideomycetes</taxon>
        <taxon>Pleosporomycetidae</taxon>
        <taxon>Venturiales</taxon>
        <taxon>Venturiaceae</taxon>
        <taxon>Venturia</taxon>
    </lineage>
</organism>
<proteinExistence type="predicted"/>
<accession>A0A8H3VDH7</accession>
<evidence type="ECO:0000313" key="2">
    <source>
        <dbReference type="Proteomes" id="UP000447873"/>
    </source>
</evidence>
<gene>
    <name evidence="1" type="ORF">EG328_004146</name>
</gene>
<dbReference type="Proteomes" id="UP000447873">
    <property type="component" value="Unassembled WGS sequence"/>
</dbReference>
<comment type="caution">
    <text evidence="1">The sequence shown here is derived from an EMBL/GenBank/DDBJ whole genome shotgun (WGS) entry which is preliminary data.</text>
</comment>
<reference evidence="1 2" key="1">
    <citation type="submission" date="2018-12" db="EMBL/GenBank/DDBJ databases">
        <title>Venturia inaequalis Genome Resource.</title>
        <authorList>
            <person name="Lichtner F.J."/>
        </authorList>
    </citation>
    <scope>NUCLEOTIDE SEQUENCE [LARGE SCALE GENOMIC DNA]</scope>
    <source>
        <strain evidence="1 2">120213</strain>
    </source>
</reference>
<dbReference type="AlphaFoldDB" id="A0A8H3VDH7"/>
<name>A0A8H3VDH7_VENIN</name>
<dbReference type="EMBL" id="WNWS01000023">
    <property type="protein sequence ID" value="KAE9987014.1"/>
    <property type="molecule type" value="Genomic_DNA"/>
</dbReference>
<evidence type="ECO:0000313" key="1">
    <source>
        <dbReference type="EMBL" id="KAE9987014.1"/>
    </source>
</evidence>